<reference evidence="2" key="1">
    <citation type="journal article" date="2022" name="Mol. Ecol. Resour.">
        <title>The genomes of chicory, endive, great burdock and yacon provide insights into Asteraceae palaeo-polyploidization history and plant inulin production.</title>
        <authorList>
            <person name="Fan W."/>
            <person name="Wang S."/>
            <person name="Wang H."/>
            <person name="Wang A."/>
            <person name="Jiang F."/>
            <person name="Liu H."/>
            <person name="Zhao H."/>
            <person name="Xu D."/>
            <person name="Zhang Y."/>
        </authorList>
    </citation>
    <scope>NUCLEOTIDE SEQUENCE [LARGE SCALE GENOMIC DNA]</scope>
    <source>
        <strain evidence="2">cv. Punajuju</strain>
    </source>
</reference>
<reference evidence="1 2" key="2">
    <citation type="journal article" date="2022" name="Mol. Ecol. Resour.">
        <title>The genomes of chicory, endive, great burdock and yacon provide insights into Asteraceae paleo-polyploidization history and plant inulin production.</title>
        <authorList>
            <person name="Fan W."/>
            <person name="Wang S."/>
            <person name="Wang H."/>
            <person name="Wang A."/>
            <person name="Jiang F."/>
            <person name="Liu H."/>
            <person name="Zhao H."/>
            <person name="Xu D."/>
            <person name="Zhang Y."/>
        </authorList>
    </citation>
    <scope>NUCLEOTIDE SEQUENCE [LARGE SCALE GENOMIC DNA]</scope>
    <source>
        <strain evidence="2">cv. Punajuju</strain>
        <tissue evidence="1">Leaves</tissue>
    </source>
</reference>
<keyword evidence="2" id="KW-1185">Reference proteome</keyword>
<accession>A0ACB8ZN90</accession>
<proteinExistence type="predicted"/>
<dbReference type="EMBL" id="CM042016">
    <property type="protein sequence ID" value="KAI3698784.1"/>
    <property type="molecule type" value="Genomic_DNA"/>
</dbReference>
<name>A0ACB8ZN90_CICIN</name>
<evidence type="ECO:0000313" key="1">
    <source>
        <dbReference type="EMBL" id="KAI3698784.1"/>
    </source>
</evidence>
<evidence type="ECO:0000313" key="2">
    <source>
        <dbReference type="Proteomes" id="UP001055811"/>
    </source>
</evidence>
<gene>
    <name evidence="1" type="ORF">L2E82_42607</name>
</gene>
<organism evidence="1 2">
    <name type="scientific">Cichorium intybus</name>
    <name type="common">Chicory</name>
    <dbReference type="NCBI Taxonomy" id="13427"/>
    <lineage>
        <taxon>Eukaryota</taxon>
        <taxon>Viridiplantae</taxon>
        <taxon>Streptophyta</taxon>
        <taxon>Embryophyta</taxon>
        <taxon>Tracheophyta</taxon>
        <taxon>Spermatophyta</taxon>
        <taxon>Magnoliopsida</taxon>
        <taxon>eudicotyledons</taxon>
        <taxon>Gunneridae</taxon>
        <taxon>Pentapetalae</taxon>
        <taxon>asterids</taxon>
        <taxon>campanulids</taxon>
        <taxon>Asterales</taxon>
        <taxon>Asteraceae</taxon>
        <taxon>Cichorioideae</taxon>
        <taxon>Cichorieae</taxon>
        <taxon>Cichoriinae</taxon>
        <taxon>Cichorium</taxon>
    </lineage>
</organism>
<sequence>MPRNKLKLAFISDNNARRTSFRKRKDGIKKKLNELCTLCGVDACAIIYTPNEPEPDVWPSKNGVENVLDQFNQMPDTHLSRKMYNHDSYIEKRITKTMELLNKQIKENREKELANKMSECLTGERSVDNLILEDLNDLVSLADKKVLEIDTMIELLKKRAPAAAPIPQSQRPQPQSFVCYTNTDNHMATGGVAADCYVPVVEDPFTLDGMQTAEWFPEWIDNMGEHYLGNSQGDDVNRHSFIEDPNPFWPGASSSKAS</sequence>
<dbReference type="Proteomes" id="UP001055811">
    <property type="component" value="Linkage Group LG08"/>
</dbReference>
<protein>
    <submittedName>
        <fullName evidence="1">Uncharacterized protein</fullName>
    </submittedName>
</protein>
<comment type="caution">
    <text evidence="1">The sequence shown here is derived from an EMBL/GenBank/DDBJ whole genome shotgun (WGS) entry which is preliminary data.</text>
</comment>